<keyword evidence="3" id="KW-1185">Reference proteome</keyword>
<reference evidence="2 3" key="1">
    <citation type="submission" date="2024-02" db="EMBL/GenBank/DDBJ databases">
        <authorList>
            <person name="Vignale AGUSTIN F."/>
            <person name="Sosa J E."/>
            <person name="Modenutti C."/>
        </authorList>
    </citation>
    <scope>NUCLEOTIDE SEQUENCE [LARGE SCALE GENOMIC DNA]</scope>
</reference>
<evidence type="ECO:0000313" key="3">
    <source>
        <dbReference type="Proteomes" id="UP001642360"/>
    </source>
</evidence>
<dbReference type="Proteomes" id="UP001642360">
    <property type="component" value="Unassembled WGS sequence"/>
</dbReference>
<dbReference type="EMBL" id="CAUOFW020003103">
    <property type="protein sequence ID" value="CAK9158068.1"/>
    <property type="molecule type" value="Genomic_DNA"/>
</dbReference>
<gene>
    <name evidence="2" type="ORF">ILEXP_LOCUS26667</name>
</gene>
<evidence type="ECO:0000313" key="2">
    <source>
        <dbReference type="EMBL" id="CAK9158068.1"/>
    </source>
</evidence>
<dbReference type="AlphaFoldDB" id="A0ABC8ST27"/>
<organism evidence="2 3">
    <name type="scientific">Ilex paraguariensis</name>
    <name type="common">yerba mate</name>
    <dbReference type="NCBI Taxonomy" id="185542"/>
    <lineage>
        <taxon>Eukaryota</taxon>
        <taxon>Viridiplantae</taxon>
        <taxon>Streptophyta</taxon>
        <taxon>Embryophyta</taxon>
        <taxon>Tracheophyta</taxon>
        <taxon>Spermatophyta</taxon>
        <taxon>Magnoliopsida</taxon>
        <taxon>eudicotyledons</taxon>
        <taxon>Gunneridae</taxon>
        <taxon>Pentapetalae</taxon>
        <taxon>asterids</taxon>
        <taxon>campanulids</taxon>
        <taxon>Aquifoliales</taxon>
        <taxon>Aquifoliaceae</taxon>
        <taxon>Ilex</taxon>
    </lineage>
</organism>
<feature type="region of interest" description="Disordered" evidence="1">
    <location>
        <begin position="1"/>
        <end position="43"/>
    </location>
</feature>
<name>A0ABC8ST27_9AQUA</name>
<accession>A0ABC8ST27</accession>
<sequence>MNQSKIRAQNSFTEARTLVKSSKIQPHSPLDNNQSYGKKSNQQASSELPCFRLSEKLLAPSSESLDARMDMTCEEWSAVTCEELLLSSAISYADGCGCLFHCE</sequence>
<protein>
    <submittedName>
        <fullName evidence="2">Uncharacterized protein</fullName>
    </submittedName>
</protein>
<proteinExistence type="predicted"/>
<comment type="caution">
    <text evidence="2">The sequence shown here is derived from an EMBL/GenBank/DDBJ whole genome shotgun (WGS) entry which is preliminary data.</text>
</comment>
<evidence type="ECO:0000256" key="1">
    <source>
        <dbReference type="SAM" id="MobiDB-lite"/>
    </source>
</evidence>